<protein>
    <recommendedName>
        <fullName evidence="3">SGNH/GDSL hydrolase family protein</fullName>
    </recommendedName>
</protein>
<evidence type="ECO:0000313" key="1">
    <source>
        <dbReference type="EMBL" id="MBU8874056.1"/>
    </source>
</evidence>
<proteinExistence type="predicted"/>
<gene>
    <name evidence="1" type="ORF">KQ910_09790</name>
</gene>
<evidence type="ECO:0008006" key="3">
    <source>
        <dbReference type="Google" id="ProtNLM"/>
    </source>
</evidence>
<organism evidence="1 2">
    <name type="scientific">Reyranella humidisoli</name>
    <dbReference type="NCBI Taxonomy" id="2849149"/>
    <lineage>
        <taxon>Bacteria</taxon>
        <taxon>Pseudomonadati</taxon>
        <taxon>Pseudomonadota</taxon>
        <taxon>Alphaproteobacteria</taxon>
        <taxon>Hyphomicrobiales</taxon>
        <taxon>Reyranellaceae</taxon>
        <taxon>Reyranella</taxon>
    </lineage>
</organism>
<evidence type="ECO:0000313" key="2">
    <source>
        <dbReference type="Proteomes" id="UP000727907"/>
    </source>
</evidence>
<name>A0ABS6IIB7_9HYPH</name>
<keyword evidence="2" id="KW-1185">Reference proteome</keyword>
<reference evidence="1 2" key="1">
    <citation type="submission" date="2021-06" db="EMBL/GenBank/DDBJ databases">
        <authorList>
            <person name="Lee D.H."/>
        </authorList>
    </citation>
    <scope>NUCLEOTIDE SEQUENCE [LARGE SCALE GENOMIC DNA]</scope>
    <source>
        <strain evidence="1 2">MMS21-HV4-11</strain>
    </source>
</reference>
<dbReference type="EMBL" id="JAHOPB010000001">
    <property type="protein sequence ID" value="MBU8874056.1"/>
    <property type="molecule type" value="Genomic_DNA"/>
</dbReference>
<accession>A0ABS6IIB7</accession>
<sequence length="288" mass="31764">MIRVALLGNSHIFNWKRAWTSLGKAYPGVEFIFFAAPGAPFAHCEPQGDRLVFTNEDVARWVKRTSGGRREMVVADYDAFCVVGLGCEVRAATSLYSGWRADSHKGEQGRFLLVSDACFLDVVCDRLKASAAMALVGKLRQITDKSIWLAPTPAPAEVVLTLDKPPEDIEMAAQAIDAPALRAAYDEACRRLATGNLILLEQPKATLASPLLSKDKYRHPTWTKPDWIHLNDAYGRIVIREFLSRFQPSLGGQDAGDSSGNFLRLADPILGALRSTFSQLSTRRRSKS</sequence>
<dbReference type="Proteomes" id="UP000727907">
    <property type="component" value="Unassembled WGS sequence"/>
</dbReference>
<dbReference type="RefSeq" id="WP_216958926.1">
    <property type="nucleotide sequence ID" value="NZ_JAHOPB010000001.1"/>
</dbReference>
<comment type="caution">
    <text evidence="1">The sequence shown here is derived from an EMBL/GenBank/DDBJ whole genome shotgun (WGS) entry which is preliminary data.</text>
</comment>